<dbReference type="PANTHER" id="PTHR32114">
    <property type="entry name" value="ABC TRANSPORTER ABCH.3"/>
    <property type="match status" value="1"/>
</dbReference>
<evidence type="ECO:0000313" key="7">
    <source>
        <dbReference type="Proteomes" id="UP000244729"/>
    </source>
</evidence>
<dbReference type="InterPro" id="IPR003395">
    <property type="entry name" value="RecF/RecN/SMC_N"/>
</dbReference>
<dbReference type="RefSeq" id="WP_108596066.1">
    <property type="nucleotide sequence ID" value="NZ_CP028913.1"/>
</dbReference>
<accession>A0A2S0WY35</accession>
<name>A0A2S0WY35_9MICO</name>
<comment type="subunit">
    <text evidence="2">Heterodimer of SbcC and SbcD.</text>
</comment>
<evidence type="ECO:0000313" key="6">
    <source>
        <dbReference type="EMBL" id="AWB96267.1"/>
    </source>
</evidence>
<dbReference type="AlphaFoldDB" id="A0A2S0WY35"/>
<dbReference type="Pfam" id="PF02463">
    <property type="entry name" value="SMC_N"/>
    <property type="match status" value="1"/>
</dbReference>
<evidence type="ECO:0000256" key="3">
    <source>
        <dbReference type="ARBA" id="ARBA00013368"/>
    </source>
</evidence>
<feature type="domain" description="RecF/RecN/SMC N-terminal" evidence="5">
    <location>
        <begin position="20"/>
        <end position="679"/>
    </location>
</feature>
<dbReference type="SUPFAM" id="SSF52540">
    <property type="entry name" value="P-loop containing nucleoside triphosphate hydrolases"/>
    <property type="match status" value="1"/>
</dbReference>
<evidence type="ECO:0000259" key="5">
    <source>
        <dbReference type="Pfam" id="PF02463"/>
    </source>
</evidence>
<keyword evidence="4" id="KW-0175">Coiled coil</keyword>
<evidence type="ECO:0000256" key="1">
    <source>
        <dbReference type="ARBA" id="ARBA00006930"/>
    </source>
</evidence>
<feature type="coiled-coil region" evidence="4">
    <location>
        <begin position="198"/>
        <end position="235"/>
    </location>
</feature>
<evidence type="ECO:0000256" key="2">
    <source>
        <dbReference type="ARBA" id="ARBA00011322"/>
    </source>
</evidence>
<dbReference type="InterPro" id="IPR027417">
    <property type="entry name" value="P-loop_NTPase"/>
</dbReference>
<dbReference type="Gene3D" id="3.40.50.300">
    <property type="entry name" value="P-loop containing nucleotide triphosphate hydrolases"/>
    <property type="match status" value="2"/>
</dbReference>
<keyword evidence="7" id="KW-1185">Reference proteome</keyword>
<dbReference type="PANTHER" id="PTHR32114:SF2">
    <property type="entry name" value="ABC TRANSPORTER ABCH.3"/>
    <property type="match status" value="1"/>
</dbReference>
<comment type="similarity">
    <text evidence="1">Belongs to the SMC family. SbcC subfamily.</text>
</comment>
<evidence type="ECO:0000256" key="4">
    <source>
        <dbReference type="SAM" id="Coils"/>
    </source>
</evidence>
<dbReference type="EMBL" id="CP028913">
    <property type="protein sequence ID" value="AWB96267.1"/>
    <property type="molecule type" value="Genomic_DNA"/>
</dbReference>
<sequence length="725" mass="80420">MQLPPSSRERLLPTYFEPSIRTLRVEAFRGFRDYQEFDLSASAVIVTGPNGTGKTSFFDALQWCLVGSIERLEGLRSRRRVEHIVNQFRVPARAVVELDFVAVGKHFTVRRTGDQSGSTLEFREAGEPTRFGDEATRAIHRALVGESELTLEALLSTSGLMQQDVMRSVLEAKPAERYRHLSAVLGLSRLEDFEEAVREAARDAKSRAEGARSNLERAESDLKQARSSLEAQERLALAKPQFDSMRQAVLDAIASPSSNVQIDVSAFSYLQSVENFAGLAELISSAIEAVEQLARSRERAKLLSDESLGGMDFDLDSATAARDDAIRNVALKRDAVIEATRALELAREAGESMARLAAAALPLLSENCPVCGHHIDRAHIERELLAVSAETRPVLTLTEALAGAREELKIAESQLSAAEHTVQEYTHAARRRTERDQAIERVSRDEIAVRAFKPTMTFDGDGDRLLAESTSVVVDRLQVIRGRIRDLISSVESTGTQSGIERARSEIQSLEDAIATRREPATSEANRARELKKLADAAVEARVAVTNKRFDAVQPLVADIYRRLDPHPVFKEFEFELDTYYRRGTTTPVVRDQVTGVSADPLLVFSTSQANIAALSYFLAMGWSAGSGALPFILLDDPVQSMDDVNVLGFADLSRHLRQDRQLIISTHERRFANLLERKLAPRSENETTKVIQFVAWDRGGPVVERREISSQRELSSLRLVKSAS</sequence>
<feature type="coiled-coil region" evidence="4">
    <location>
        <begin position="394"/>
        <end position="428"/>
    </location>
</feature>
<dbReference type="Proteomes" id="UP000244729">
    <property type="component" value="Chromosome"/>
</dbReference>
<proteinExistence type="inferred from homology"/>
<dbReference type="OrthoDB" id="5089113at2"/>
<gene>
    <name evidence="6" type="ORF">DCE93_11920</name>
</gene>
<dbReference type="KEGG" id="agm:DCE93_11920"/>
<organism evidence="6 7">
    <name type="scientific">Agromyces badenianii</name>
    <dbReference type="NCBI Taxonomy" id="2080742"/>
    <lineage>
        <taxon>Bacteria</taxon>
        <taxon>Bacillati</taxon>
        <taxon>Actinomycetota</taxon>
        <taxon>Actinomycetes</taxon>
        <taxon>Micrococcales</taxon>
        <taxon>Microbacteriaceae</taxon>
        <taxon>Agromyces</taxon>
    </lineage>
</organism>
<protein>
    <recommendedName>
        <fullName evidence="3">Nuclease SbcCD subunit C</fullName>
    </recommendedName>
</protein>
<reference evidence="6 7" key="1">
    <citation type="submission" date="2018-04" db="EMBL/GenBank/DDBJ databases">
        <authorList>
            <person name="Li J."/>
        </authorList>
    </citation>
    <scope>NUCLEOTIDE SEQUENCE [LARGE SCALE GENOMIC DNA]</scope>
    <source>
        <strain evidence="7">30A</strain>
    </source>
</reference>